<comment type="catalytic activity">
    <reaction evidence="7">
        <text>a peptidoglycan chain = a peptidoglycan chain with N-acetyl-1,6-anhydromuramyl-[peptide] at the reducing end + a peptidoglycan chain with N-acetylglucosamine at the non-reducing end.</text>
        <dbReference type="EC" id="4.2.2.29"/>
    </reaction>
</comment>
<dbReference type="InterPro" id="IPR003770">
    <property type="entry name" value="MLTG-like"/>
</dbReference>
<dbReference type="Proteomes" id="UP000192907">
    <property type="component" value="Unassembled WGS sequence"/>
</dbReference>
<keyword evidence="4 7" id="KW-0472">Membrane</keyword>
<keyword evidence="1 7" id="KW-1003">Cell membrane</keyword>
<dbReference type="EMBL" id="FWZT01000017">
    <property type="protein sequence ID" value="SMF54935.1"/>
    <property type="molecule type" value="Genomic_DNA"/>
</dbReference>
<evidence type="ECO:0000256" key="7">
    <source>
        <dbReference type="HAMAP-Rule" id="MF_02065"/>
    </source>
</evidence>
<dbReference type="NCBIfam" id="TIGR00247">
    <property type="entry name" value="endolytic transglycosylase MltG"/>
    <property type="match status" value="1"/>
</dbReference>
<dbReference type="Gene3D" id="3.30.160.60">
    <property type="entry name" value="Classic Zinc Finger"/>
    <property type="match status" value="1"/>
</dbReference>
<dbReference type="GO" id="GO:0005886">
    <property type="term" value="C:plasma membrane"/>
    <property type="evidence" value="ECO:0007669"/>
    <property type="project" value="UniProtKB-SubCell"/>
</dbReference>
<feature type="transmembrane region" description="Helical" evidence="7">
    <location>
        <begin position="6"/>
        <end position="25"/>
    </location>
</feature>
<reference evidence="9" key="1">
    <citation type="submission" date="2017-04" db="EMBL/GenBank/DDBJ databases">
        <authorList>
            <person name="Varghese N."/>
            <person name="Submissions S."/>
        </authorList>
    </citation>
    <scope>NUCLEOTIDE SEQUENCE [LARGE SCALE GENOMIC DNA]</scope>
    <source>
        <strain evidence="9">RKEM611</strain>
    </source>
</reference>
<evidence type="ECO:0000256" key="5">
    <source>
        <dbReference type="ARBA" id="ARBA00023239"/>
    </source>
</evidence>
<dbReference type="PANTHER" id="PTHR30518:SF2">
    <property type="entry name" value="ENDOLYTIC MUREIN TRANSGLYCOSYLASE"/>
    <property type="match status" value="1"/>
</dbReference>
<organism evidence="8 9">
    <name type="scientific">Pseudobacteriovorax antillogorgiicola</name>
    <dbReference type="NCBI Taxonomy" id="1513793"/>
    <lineage>
        <taxon>Bacteria</taxon>
        <taxon>Pseudomonadati</taxon>
        <taxon>Bdellovibrionota</taxon>
        <taxon>Oligoflexia</taxon>
        <taxon>Oligoflexales</taxon>
        <taxon>Pseudobacteriovoracaceae</taxon>
        <taxon>Pseudobacteriovorax</taxon>
    </lineage>
</organism>
<evidence type="ECO:0000313" key="8">
    <source>
        <dbReference type="EMBL" id="SMF54935.1"/>
    </source>
</evidence>
<dbReference type="CDD" id="cd08010">
    <property type="entry name" value="MltG_like"/>
    <property type="match status" value="1"/>
</dbReference>
<keyword evidence="6 7" id="KW-0961">Cell wall biogenesis/degradation</keyword>
<dbReference type="GO" id="GO:0009252">
    <property type="term" value="P:peptidoglycan biosynthetic process"/>
    <property type="evidence" value="ECO:0007669"/>
    <property type="project" value="UniProtKB-UniRule"/>
</dbReference>
<evidence type="ECO:0000256" key="2">
    <source>
        <dbReference type="ARBA" id="ARBA00022692"/>
    </source>
</evidence>
<sequence length="340" mass="38853">MLKRLLGYLIVIVGLIGVGSGFYYFKMKSWGERQVFVEKASVIHFPAGTKLDALAGALEASGVIDDALNFKVWVKMFGHYHRYQAGRYRFSGQISPVYIDQKMSLGKTYTPITLQFVIPEGFTLKQVVNRLVANSVGEYQELWTLAHDQAFLKELKIKNQNLEGFLYPATYSFTSRPTAKDVFRKMVATFWENLPPNYLERIKNKKLSLKQAVTFASLIEMETTHEDEKTMISEVIWNRLKKGEPLGIDAALIYGIKDYQGDIKWKHLKDAKNPYNTRIHKGLPPGPIGAVSGSTLEAVLNPTDEGYYYYVLKAGTTRHYFTKTLKEHNKYVKLLLENQK</sequence>
<proteinExistence type="inferred from homology"/>
<evidence type="ECO:0000313" key="9">
    <source>
        <dbReference type="Proteomes" id="UP000192907"/>
    </source>
</evidence>
<evidence type="ECO:0000256" key="4">
    <source>
        <dbReference type="ARBA" id="ARBA00023136"/>
    </source>
</evidence>
<dbReference type="HAMAP" id="MF_02065">
    <property type="entry name" value="MltG"/>
    <property type="match status" value="1"/>
</dbReference>
<comment type="similarity">
    <text evidence="7">Belongs to the transglycosylase MltG family.</text>
</comment>
<protein>
    <recommendedName>
        <fullName evidence="7">Endolytic murein transglycosylase</fullName>
        <ecNumber evidence="7">4.2.2.29</ecNumber>
    </recommendedName>
    <alternativeName>
        <fullName evidence="7">Peptidoglycan lytic transglycosylase</fullName>
    </alternativeName>
    <alternativeName>
        <fullName evidence="7">Peptidoglycan polymerization terminase</fullName>
    </alternativeName>
</protein>
<dbReference type="GO" id="GO:0071555">
    <property type="term" value="P:cell wall organization"/>
    <property type="evidence" value="ECO:0007669"/>
    <property type="project" value="UniProtKB-KW"/>
</dbReference>
<dbReference type="RefSeq" id="WP_159455518.1">
    <property type="nucleotide sequence ID" value="NZ_FWZT01000017.1"/>
</dbReference>
<evidence type="ECO:0000256" key="6">
    <source>
        <dbReference type="ARBA" id="ARBA00023316"/>
    </source>
</evidence>
<dbReference type="STRING" id="1513793.SAMN06296036_11760"/>
<dbReference type="Gene3D" id="3.30.1490.480">
    <property type="entry name" value="Endolytic murein transglycosylase"/>
    <property type="match status" value="1"/>
</dbReference>
<comment type="subcellular location">
    <subcellularLocation>
        <location evidence="7">Cell membrane</location>
        <topology evidence="7">Single-pass membrane protein</topology>
    </subcellularLocation>
</comment>
<accession>A0A1Y6CH14</accession>
<dbReference type="Pfam" id="PF02618">
    <property type="entry name" value="YceG"/>
    <property type="match status" value="1"/>
</dbReference>
<comment type="function">
    <text evidence="7">Functions as a peptidoglycan terminase that cleaves nascent peptidoglycan strands endolytically to terminate their elongation.</text>
</comment>
<name>A0A1Y6CH14_9BACT</name>
<keyword evidence="5 7" id="KW-0456">Lyase</keyword>
<evidence type="ECO:0000256" key="1">
    <source>
        <dbReference type="ARBA" id="ARBA00022475"/>
    </source>
</evidence>
<evidence type="ECO:0000256" key="3">
    <source>
        <dbReference type="ARBA" id="ARBA00022989"/>
    </source>
</evidence>
<keyword evidence="2 7" id="KW-0812">Transmembrane</keyword>
<dbReference type="EC" id="4.2.2.29" evidence="7"/>
<keyword evidence="3 7" id="KW-1133">Transmembrane helix</keyword>
<dbReference type="PANTHER" id="PTHR30518">
    <property type="entry name" value="ENDOLYTIC MUREIN TRANSGLYCOSYLASE"/>
    <property type="match status" value="1"/>
</dbReference>
<feature type="site" description="Important for catalytic activity" evidence="7">
    <location>
        <position position="222"/>
    </location>
</feature>
<dbReference type="GO" id="GO:0008932">
    <property type="term" value="F:lytic endotransglycosylase activity"/>
    <property type="evidence" value="ECO:0007669"/>
    <property type="project" value="UniProtKB-UniRule"/>
</dbReference>
<dbReference type="AlphaFoldDB" id="A0A1Y6CH14"/>
<keyword evidence="9" id="KW-1185">Reference proteome</keyword>
<gene>
    <name evidence="7" type="primary">mltG</name>
    <name evidence="8" type="ORF">SAMN06296036_11760</name>
</gene>